<dbReference type="Gene3D" id="3.40.50.150">
    <property type="entry name" value="Vaccinia Virus protein VP39"/>
    <property type="match status" value="1"/>
</dbReference>
<dbReference type="InterPro" id="IPR006342">
    <property type="entry name" value="FkbM_mtfrase"/>
</dbReference>
<organism evidence="2 3">
    <name type="scientific">Candidatus Giovannonibacteria bacterium RIFCSPLOWO2_01_FULL_46_32</name>
    <dbReference type="NCBI Taxonomy" id="1798353"/>
    <lineage>
        <taxon>Bacteria</taxon>
        <taxon>Candidatus Giovannoniibacteriota</taxon>
    </lineage>
</organism>
<comment type="caution">
    <text evidence="2">The sequence shown here is derived from an EMBL/GenBank/DDBJ whole genome shotgun (WGS) entry which is preliminary data.</text>
</comment>
<dbReference type="PANTHER" id="PTHR34203:SF15">
    <property type="entry name" value="SLL1173 PROTEIN"/>
    <property type="match status" value="1"/>
</dbReference>
<dbReference type="NCBIfam" id="TIGR01444">
    <property type="entry name" value="fkbM_fam"/>
    <property type="match status" value="1"/>
</dbReference>
<evidence type="ECO:0000259" key="1">
    <source>
        <dbReference type="Pfam" id="PF05050"/>
    </source>
</evidence>
<dbReference type="InterPro" id="IPR052514">
    <property type="entry name" value="SAM-dependent_MTase"/>
</dbReference>
<gene>
    <name evidence="2" type="ORF">A3B19_01295</name>
</gene>
<accession>A0A1F5XGJ7</accession>
<proteinExistence type="predicted"/>
<sequence length="278" mass="31186">MLKKIYRALFLHKLFDALVNVYTFFAGYHFPKNYIRRWKLDMLCDLYEQETISLFKKIVKPGIAVADIGAHIGYYTRVASGLVGSGGAVYAFEPDPENFKLLQKNIGRMKNVKPYQLAVSDKTGRIDFYHYDARSGVHSTLPNVPLDFQKKKISVEATDLDSFFAKLGVSKIDIIKMDIEGGEYAALQGMKKILSENRNLVLIVEFAPAWVLAAGNTPLKFLNFIESFGFEIFAITKQGLSKLSPAANDADYAKFIPKSASGTNFGEFVNLYCVKSEI</sequence>
<feature type="domain" description="Methyltransferase FkbM" evidence="1">
    <location>
        <begin position="67"/>
        <end position="231"/>
    </location>
</feature>
<name>A0A1F5XGJ7_9BACT</name>
<dbReference type="EMBL" id="MFIF01000009">
    <property type="protein sequence ID" value="OGF87048.1"/>
    <property type="molecule type" value="Genomic_DNA"/>
</dbReference>
<dbReference type="Proteomes" id="UP000177346">
    <property type="component" value="Unassembled WGS sequence"/>
</dbReference>
<dbReference type="InterPro" id="IPR029063">
    <property type="entry name" value="SAM-dependent_MTases_sf"/>
</dbReference>
<dbReference type="PANTHER" id="PTHR34203">
    <property type="entry name" value="METHYLTRANSFERASE, FKBM FAMILY PROTEIN"/>
    <property type="match status" value="1"/>
</dbReference>
<protein>
    <recommendedName>
        <fullName evidence="1">Methyltransferase FkbM domain-containing protein</fullName>
    </recommendedName>
</protein>
<dbReference type="Pfam" id="PF05050">
    <property type="entry name" value="Methyltransf_21"/>
    <property type="match status" value="1"/>
</dbReference>
<reference evidence="2 3" key="1">
    <citation type="journal article" date="2016" name="Nat. Commun.">
        <title>Thousands of microbial genomes shed light on interconnected biogeochemical processes in an aquifer system.</title>
        <authorList>
            <person name="Anantharaman K."/>
            <person name="Brown C.T."/>
            <person name="Hug L.A."/>
            <person name="Sharon I."/>
            <person name="Castelle C.J."/>
            <person name="Probst A.J."/>
            <person name="Thomas B.C."/>
            <person name="Singh A."/>
            <person name="Wilkins M.J."/>
            <person name="Karaoz U."/>
            <person name="Brodie E.L."/>
            <person name="Williams K.H."/>
            <person name="Hubbard S.S."/>
            <person name="Banfield J.F."/>
        </authorList>
    </citation>
    <scope>NUCLEOTIDE SEQUENCE [LARGE SCALE GENOMIC DNA]</scope>
</reference>
<dbReference type="AlphaFoldDB" id="A0A1F5XGJ7"/>
<dbReference type="SUPFAM" id="SSF53335">
    <property type="entry name" value="S-adenosyl-L-methionine-dependent methyltransferases"/>
    <property type="match status" value="1"/>
</dbReference>
<evidence type="ECO:0000313" key="2">
    <source>
        <dbReference type="EMBL" id="OGF87048.1"/>
    </source>
</evidence>
<evidence type="ECO:0000313" key="3">
    <source>
        <dbReference type="Proteomes" id="UP000177346"/>
    </source>
</evidence>